<proteinExistence type="predicted"/>
<dbReference type="AlphaFoldDB" id="B1ZQH6"/>
<accession>B1ZQH6</accession>
<dbReference type="HOGENOM" id="CLU_2012964_0_0_0"/>
<evidence type="ECO:0000313" key="2">
    <source>
        <dbReference type="Proteomes" id="UP000007013"/>
    </source>
</evidence>
<sequence length="123" mass="13642">MLFAVATTTVSAFAADPNGTWKFSTTMPNGRTTESTLALVWQQNQLTGTIDNRAGKASIEKASFANDQIDFTVQREFGRRLRKKKFTVHYTGNVEGDTITGTIQTSGRDEKPISVPWKAERVK</sequence>
<keyword evidence="2" id="KW-1185">Reference proteome</keyword>
<reference evidence="1 2" key="1">
    <citation type="journal article" date="2011" name="J. Bacteriol.">
        <title>Genome sequence of the verrucomicrobium Opitutus terrae PB90-1, an abundant inhabitant of rice paddy soil ecosystems.</title>
        <authorList>
            <person name="van Passel M.W."/>
            <person name="Kant R."/>
            <person name="Palva A."/>
            <person name="Copeland A."/>
            <person name="Lucas S."/>
            <person name="Lapidus A."/>
            <person name="Glavina del Rio T."/>
            <person name="Pitluck S."/>
            <person name="Goltsman E."/>
            <person name="Clum A."/>
            <person name="Sun H."/>
            <person name="Schmutz J."/>
            <person name="Larimer F.W."/>
            <person name="Land M.L."/>
            <person name="Hauser L."/>
            <person name="Kyrpides N."/>
            <person name="Mikhailova N."/>
            <person name="Richardson P.P."/>
            <person name="Janssen P.H."/>
            <person name="de Vos W.M."/>
            <person name="Smidt H."/>
        </authorList>
    </citation>
    <scope>NUCLEOTIDE SEQUENCE [LARGE SCALE GENOMIC DNA]</scope>
    <source>
        <strain evidence="2">DSM 11246 / JCM 15787 / PB90-1</strain>
    </source>
</reference>
<evidence type="ECO:0000313" key="1">
    <source>
        <dbReference type="EMBL" id="ACB75585.1"/>
    </source>
</evidence>
<dbReference type="KEGG" id="ote:Oter_2303"/>
<evidence type="ECO:0008006" key="3">
    <source>
        <dbReference type="Google" id="ProtNLM"/>
    </source>
</evidence>
<gene>
    <name evidence="1" type="ordered locus">Oter_2303</name>
</gene>
<name>B1ZQH6_OPITP</name>
<organism evidence="1 2">
    <name type="scientific">Opitutus terrae (strain DSM 11246 / JCM 15787 / PB90-1)</name>
    <dbReference type="NCBI Taxonomy" id="452637"/>
    <lineage>
        <taxon>Bacteria</taxon>
        <taxon>Pseudomonadati</taxon>
        <taxon>Verrucomicrobiota</taxon>
        <taxon>Opitutia</taxon>
        <taxon>Opitutales</taxon>
        <taxon>Opitutaceae</taxon>
        <taxon>Opitutus</taxon>
    </lineage>
</organism>
<dbReference type="Proteomes" id="UP000007013">
    <property type="component" value="Chromosome"/>
</dbReference>
<dbReference type="STRING" id="452637.Oter_2303"/>
<protein>
    <recommendedName>
        <fullName evidence="3">Lipocalin-like domain-containing protein</fullName>
    </recommendedName>
</protein>
<dbReference type="EMBL" id="CP001032">
    <property type="protein sequence ID" value="ACB75585.1"/>
    <property type="molecule type" value="Genomic_DNA"/>
</dbReference>